<reference evidence="1 2" key="1">
    <citation type="journal article" date="2015" name="Proc. Natl. Acad. Sci. U.S.A.">
        <title>The resurrection genome of Boea hygrometrica: A blueprint for survival of dehydration.</title>
        <authorList>
            <person name="Xiao L."/>
            <person name="Yang G."/>
            <person name="Zhang L."/>
            <person name="Yang X."/>
            <person name="Zhao S."/>
            <person name="Ji Z."/>
            <person name="Zhou Q."/>
            <person name="Hu M."/>
            <person name="Wang Y."/>
            <person name="Chen M."/>
            <person name="Xu Y."/>
            <person name="Jin H."/>
            <person name="Xiao X."/>
            <person name="Hu G."/>
            <person name="Bao F."/>
            <person name="Hu Y."/>
            <person name="Wan P."/>
            <person name="Li L."/>
            <person name="Deng X."/>
            <person name="Kuang T."/>
            <person name="Xiang C."/>
            <person name="Zhu J.K."/>
            <person name="Oliver M.J."/>
            <person name="He Y."/>
        </authorList>
    </citation>
    <scope>NUCLEOTIDE SEQUENCE [LARGE SCALE GENOMIC DNA]</scope>
    <source>
        <strain evidence="2">cv. XS01</strain>
    </source>
</reference>
<sequence>MNQAIDIEEGLLNSQSWVQPSVGQSFYLAPSGTPSSKPSQAPQSLNCQRFSPRGKQFKRLGSSSSGLDSSGGASSRAVICGQCGGRHLTSQCHGVHGACRVWASWTLLRGVHVTSTKPSPAHDYRGTYTQSSSLSHKYSGTSRCILLITELPICDDRSSNVRVYPIFQAYPEVYPPWYLT</sequence>
<organism evidence="1 2">
    <name type="scientific">Dorcoceras hygrometricum</name>
    <dbReference type="NCBI Taxonomy" id="472368"/>
    <lineage>
        <taxon>Eukaryota</taxon>
        <taxon>Viridiplantae</taxon>
        <taxon>Streptophyta</taxon>
        <taxon>Embryophyta</taxon>
        <taxon>Tracheophyta</taxon>
        <taxon>Spermatophyta</taxon>
        <taxon>Magnoliopsida</taxon>
        <taxon>eudicotyledons</taxon>
        <taxon>Gunneridae</taxon>
        <taxon>Pentapetalae</taxon>
        <taxon>asterids</taxon>
        <taxon>lamiids</taxon>
        <taxon>Lamiales</taxon>
        <taxon>Gesneriaceae</taxon>
        <taxon>Didymocarpoideae</taxon>
        <taxon>Trichosporeae</taxon>
        <taxon>Loxocarpinae</taxon>
        <taxon>Dorcoceras</taxon>
    </lineage>
</organism>
<name>A0A2Z7BZ91_9LAMI</name>
<gene>
    <name evidence="1" type="ORF">F511_02049</name>
</gene>
<evidence type="ECO:0000313" key="2">
    <source>
        <dbReference type="Proteomes" id="UP000250235"/>
    </source>
</evidence>
<dbReference type="OrthoDB" id="786614at2759"/>
<dbReference type="Proteomes" id="UP000250235">
    <property type="component" value="Unassembled WGS sequence"/>
</dbReference>
<keyword evidence="2" id="KW-1185">Reference proteome</keyword>
<proteinExistence type="predicted"/>
<dbReference type="EMBL" id="KV000914">
    <property type="protein sequence ID" value="KZV39586.1"/>
    <property type="molecule type" value="Genomic_DNA"/>
</dbReference>
<accession>A0A2Z7BZ91</accession>
<dbReference type="AlphaFoldDB" id="A0A2Z7BZ91"/>
<protein>
    <submittedName>
        <fullName evidence="1">Uncharacterized protein</fullName>
    </submittedName>
</protein>
<evidence type="ECO:0000313" key="1">
    <source>
        <dbReference type="EMBL" id="KZV39586.1"/>
    </source>
</evidence>